<name>A0A1X7P3R2_9MICO</name>
<organism evidence="2 3">
    <name type="scientific">Rathayibacter oskolensis</name>
    <dbReference type="NCBI Taxonomy" id="1891671"/>
    <lineage>
        <taxon>Bacteria</taxon>
        <taxon>Bacillati</taxon>
        <taxon>Actinomycetota</taxon>
        <taxon>Actinomycetes</taxon>
        <taxon>Micrococcales</taxon>
        <taxon>Microbacteriaceae</taxon>
        <taxon>Rathayibacter</taxon>
    </lineage>
</organism>
<evidence type="ECO:0000313" key="3">
    <source>
        <dbReference type="Proteomes" id="UP000193711"/>
    </source>
</evidence>
<evidence type="ECO:0000256" key="1">
    <source>
        <dbReference type="SAM" id="MobiDB-lite"/>
    </source>
</evidence>
<proteinExistence type="predicted"/>
<keyword evidence="3" id="KW-1185">Reference proteome</keyword>
<dbReference type="RefSeq" id="WP_085476912.1">
    <property type="nucleotide sequence ID" value="NZ_FXBM01000002.1"/>
</dbReference>
<accession>A0A1X7P3R2</accession>
<protein>
    <recommendedName>
        <fullName evidence="4">Scaffolding protein</fullName>
    </recommendedName>
</protein>
<dbReference type="EMBL" id="FXBM01000002">
    <property type="protein sequence ID" value="SMH45387.1"/>
    <property type="molecule type" value="Genomic_DNA"/>
</dbReference>
<dbReference type="AlphaFoldDB" id="A0A1X7P3R2"/>
<evidence type="ECO:0008006" key="4">
    <source>
        <dbReference type="Google" id="ProtNLM"/>
    </source>
</evidence>
<reference evidence="3" key="1">
    <citation type="submission" date="2017-04" db="EMBL/GenBank/DDBJ databases">
        <authorList>
            <person name="Varghese N."/>
            <person name="Submissions S."/>
        </authorList>
    </citation>
    <scope>NUCLEOTIDE SEQUENCE [LARGE SCALE GENOMIC DNA]</scope>
    <source>
        <strain evidence="3">VKM Ac-2121</strain>
    </source>
</reference>
<feature type="compositionally biased region" description="Basic and acidic residues" evidence="1">
    <location>
        <begin position="173"/>
        <end position="183"/>
    </location>
</feature>
<evidence type="ECO:0000313" key="2">
    <source>
        <dbReference type="EMBL" id="SMH45387.1"/>
    </source>
</evidence>
<feature type="region of interest" description="Disordered" evidence="1">
    <location>
        <begin position="1"/>
        <end position="59"/>
    </location>
</feature>
<gene>
    <name evidence="2" type="ORF">SAMN06295885_2528</name>
</gene>
<feature type="compositionally biased region" description="Acidic residues" evidence="1">
    <location>
        <begin position="1"/>
        <end position="52"/>
    </location>
</feature>
<dbReference type="Proteomes" id="UP000193711">
    <property type="component" value="Unassembled WGS sequence"/>
</dbReference>
<sequence>MTDDLTPETIEPDETTEVPDETSDTVEPDAETSDTVEPDAETTDAPDEEEADNLASLPPERLAKLLREKRAAEASARGRLRDADAEIARLTETARAAQRGQVAEAANRLRALPTAVADVVDRIDITSVLGEDGSIDREKLNDAIEALFVTRPHWKMPKVSTRSGPGIAGGESGYEHSRLREQKATWSDVLSQ</sequence>
<feature type="region of interest" description="Disordered" evidence="1">
    <location>
        <begin position="158"/>
        <end position="192"/>
    </location>
</feature>